<evidence type="ECO:0000313" key="4">
    <source>
        <dbReference type="Proteomes" id="UP000254573"/>
    </source>
</evidence>
<accession>A0A378YVW6</accession>
<sequence>MVTGLGNIALSAAMTAMTSSAFSQLVMTGSIDFGSVMTSGLSSAITAGLLNGMTYSNEYGLGFADVGGAGNSLSSLAGVNPSYVAGTASNAVATTADKLLSQGVAILAQSAIQAGVQSTIQGGSFLDALKASGINNLGAALAFQIGEAKVGEVFGEGAGRNIISVVAHAALGCIGSAASGNGCAGGVIGGAVSAAFIPDFIKAIDSSGAPLDAGHLAALSTLSSLAGSMFAGLAGADPNAGAFWAQNQAINNDAGSPEHTADAVKGGVLSTLNILLSLLMPALPGNPVMEVARNQFVDLMNAHAKRKMSEPPEQLIAEGVANGWTAVGGLVVGGRLRVTREPCW</sequence>
<feature type="signal peptide" evidence="1">
    <location>
        <begin position="1"/>
        <end position="23"/>
    </location>
</feature>
<dbReference type="OrthoDB" id="5666689at2"/>
<feature type="chain" id="PRO_5016970220" evidence="1">
    <location>
        <begin position="24"/>
        <end position="344"/>
    </location>
</feature>
<organism evidence="3 4">
    <name type="scientific">Pandoraea pnomenusa</name>
    <dbReference type="NCBI Taxonomy" id="93220"/>
    <lineage>
        <taxon>Bacteria</taxon>
        <taxon>Pseudomonadati</taxon>
        <taxon>Pseudomonadota</taxon>
        <taxon>Betaproteobacteria</taxon>
        <taxon>Burkholderiales</taxon>
        <taxon>Burkholderiaceae</taxon>
        <taxon>Pandoraea</taxon>
    </lineage>
</organism>
<name>A0A378YVW6_9BURK</name>
<proteinExistence type="predicted"/>
<evidence type="ECO:0000259" key="2">
    <source>
        <dbReference type="Pfam" id="PF04830"/>
    </source>
</evidence>
<dbReference type="KEGG" id="ppnm:LV28_19385"/>
<dbReference type="AlphaFoldDB" id="A0A378YVW6"/>
<feature type="domain" description="DUF637" evidence="2">
    <location>
        <begin position="9"/>
        <end position="190"/>
    </location>
</feature>
<dbReference type="RefSeq" id="WP_038620081.1">
    <property type="nucleotide sequence ID" value="NZ_CP009553.3"/>
</dbReference>
<keyword evidence="1" id="KW-0732">Signal</keyword>
<dbReference type="STRING" id="93220.A6P55_16330"/>
<evidence type="ECO:0000256" key="1">
    <source>
        <dbReference type="SAM" id="SignalP"/>
    </source>
</evidence>
<dbReference type="InterPro" id="IPR006915">
    <property type="entry name" value="DUF637_hemagglutn_put"/>
</dbReference>
<protein>
    <submittedName>
        <fullName evidence="3">Possible hemagglutinin (DUF637)</fullName>
    </submittedName>
</protein>
<dbReference type="Proteomes" id="UP000254573">
    <property type="component" value="Unassembled WGS sequence"/>
</dbReference>
<dbReference type="EMBL" id="UGSG01000001">
    <property type="protein sequence ID" value="SUA80589.1"/>
    <property type="molecule type" value="Genomic_DNA"/>
</dbReference>
<gene>
    <name evidence="3" type="ORF">NCTC13160_03825</name>
</gene>
<reference evidence="3 4" key="1">
    <citation type="submission" date="2018-06" db="EMBL/GenBank/DDBJ databases">
        <authorList>
            <consortium name="Pathogen Informatics"/>
            <person name="Doyle S."/>
        </authorList>
    </citation>
    <scope>NUCLEOTIDE SEQUENCE [LARGE SCALE GENOMIC DNA]</scope>
    <source>
        <strain evidence="3 4">NCTC13160</strain>
    </source>
</reference>
<evidence type="ECO:0000313" key="3">
    <source>
        <dbReference type="EMBL" id="SUA80589.1"/>
    </source>
</evidence>
<dbReference type="Pfam" id="PF04830">
    <property type="entry name" value="DUF637"/>
    <property type="match status" value="1"/>
</dbReference>